<organism evidence="5 7">
    <name type="scientific">Trichuris suis</name>
    <name type="common">pig whipworm</name>
    <dbReference type="NCBI Taxonomy" id="68888"/>
    <lineage>
        <taxon>Eukaryota</taxon>
        <taxon>Metazoa</taxon>
        <taxon>Ecdysozoa</taxon>
        <taxon>Nematoda</taxon>
        <taxon>Enoplea</taxon>
        <taxon>Dorylaimia</taxon>
        <taxon>Trichinellida</taxon>
        <taxon>Trichuridae</taxon>
        <taxon>Trichuris</taxon>
    </lineage>
</organism>
<dbReference type="InterPro" id="IPR036322">
    <property type="entry name" value="WD40_repeat_dom_sf"/>
</dbReference>
<gene>
    <name evidence="5" type="ORF">M513_03489</name>
    <name evidence="6" type="ORF">M514_03489</name>
</gene>
<name>A0A085MEU5_9BILA</name>
<sequence>MDLIPRESFGSGGLACLPLCGSVIVFYPKQIAPPSISFSGYGKMVVYRVLLQGTLYSFDEFTRRLKITSRLEVHRRCVNTICWSEDGHHILSGSDDRMLSITDPFGANPQDTITFRSYHEGIIFCAKFLPKTNSTRAVSCGAKGIAILHDLNHLEMPVKVYQLCQSSCAVKRLAVFPDNPSLFLACCPDRVVRLMDTRLKSSNRDKDGVVLISGFDFANAIDVSTKRPHLVAIGAVGPLVALIDLRNVSACCSSCGSSSVGTICSIMGNGSKSGGFVQVTSVQFAPFGDELLSSFSRGDIYLLDSVRTTSETNGFSLSAEQMQTPYIHFRHPGDWSDTGPQSDPSVYYSNADGNEPQGQISILNETINRVIATRTNRVVPRLVELLRITSESHPLGMLSEPGPTASLVDRVKIEDGGLNFQTLCQRNPNLPHPVVINSYTGHRNCRTKCKEANFWGRKYVISGSDCGRVFVWNKLTGSIVAVHEGDQHVVNCVQPHPFMPILATSGIDHNVKIWAPVGKDVPLREMNIENIVTNNARMTSLAGLTFSFPTYR</sequence>
<protein>
    <submittedName>
        <fullName evidence="5">Uncharacterized protein</fullName>
    </submittedName>
</protein>
<proteinExistence type="predicted"/>
<keyword evidence="7" id="KW-1185">Reference proteome</keyword>
<dbReference type="PROSITE" id="PS50082">
    <property type="entry name" value="WD_REPEATS_2"/>
    <property type="match status" value="1"/>
</dbReference>
<evidence type="ECO:0000313" key="7">
    <source>
        <dbReference type="Proteomes" id="UP000030764"/>
    </source>
</evidence>
<keyword evidence="2" id="KW-0677">Repeat</keyword>
<dbReference type="Proteomes" id="UP000030764">
    <property type="component" value="Unassembled WGS sequence"/>
</dbReference>
<dbReference type="GO" id="GO:0045944">
    <property type="term" value="P:positive regulation of transcription by RNA polymerase II"/>
    <property type="evidence" value="ECO:0007669"/>
    <property type="project" value="TreeGrafter"/>
</dbReference>
<dbReference type="InterPro" id="IPR015943">
    <property type="entry name" value="WD40/YVTN_repeat-like_dom_sf"/>
</dbReference>
<dbReference type="InterPro" id="IPR045151">
    <property type="entry name" value="DCAF8"/>
</dbReference>
<evidence type="ECO:0000256" key="4">
    <source>
        <dbReference type="SAM" id="MobiDB-lite"/>
    </source>
</evidence>
<dbReference type="EMBL" id="KL363198">
    <property type="protein sequence ID" value="KFD55741.1"/>
    <property type="molecule type" value="Genomic_DNA"/>
</dbReference>
<dbReference type="InterPro" id="IPR001680">
    <property type="entry name" value="WD40_rpt"/>
</dbReference>
<dbReference type="GO" id="GO:0080008">
    <property type="term" value="C:Cul4-RING E3 ubiquitin ligase complex"/>
    <property type="evidence" value="ECO:0007669"/>
    <property type="project" value="TreeGrafter"/>
</dbReference>
<keyword evidence="1 3" id="KW-0853">WD repeat</keyword>
<dbReference type="EMBL" id="KL367513">
    <property type="protein sequence ID" value="KFD67569.1"/>
    <property type="molecule type" value="Genomic_DNA"/>
</dbReference>
<dbReference type="Gene3D" id="2.130.10.10">
    <property type="entry name" value="YVTN repeat-like/Quinoprotein amine dehydrogenase"/>
    <property type="match status" value="3"/>
</dbReference>
<reference evidence="5 7" key="1">
    <citation type="journal article" date="2014" name="Nat. Genet.">
        <title>Genome and transcriptome of the porcine whipworm Trichuris suis.</title>
        <authorList>
            <person name="Jex A.R."/>
            <person name="Nejsum P."/>
            <person name="Schwarz E.M."/>
            <person name="Hu L."/>
            <person name="Young N.D."/>
            <person name="Hall R.S."/>
            <person name="Korhonen P.K."/>
            <person name="Liao S."/>
            <person name="Thamsborg S."/>
            <person name="Xia J."/>
            <person name="Xu P."/>
            <person name="Wang S."/>
            <person name="Scheerlinck J.P."/>
            <person name="Hofmann A."/>
            <person name="Sternberg P.W."/>
            <person name="Wang J."/>
            <person name="Gasser R.B."/>
        </authorList>
    </citation>
    <scope>NUCLEOTIDE SEQUENCE [LARGE SCALE GENOMIC DNA]</scope>
    <source>
        <strain evidence="6">DCEP-RM93F</strain>
        <strain evidence="5">DCEP-RM93M</strain>
    </source>
</reference>
<dbReference type="Proteomes" id="UP000030758">
    <property type="component" value="Unassembled WGS sequence"/>
</dbReference>
<dbReference type="AlphaFoldDB" id="A0A085MEU5"/>
<evidence type="ECO:0000313" key="6">
    <source>
        <dbReference type="EMBL" id="KFD67569.1"/>
    </source>
</evidence>
<evidence type="ECO:0000313" key="5">
    <source>
        <dbReference type="EMBL" id="KFD55741.1"/>
    </source>
</evidence>
<feature type="repeat" description="WD" evidence="3">
    <location>
        <begin position="71"/>
        <end position="103"/>
    </location>
</feature>
<dbReference type="Pfam" id="PF00400">
    <property type="entry name" value="WD40"/>
    <property type="match status" value="2"/>
</dbReference>
<evidence type="ECO:0000256" key="1">
    <source>
        <dbReference type="ARBA" id="ARBA00022574"/>
    </source>
</evidence>
<dbReference type="SUPFAM" id="SSF50978">
    <property type="entry name" value="WD40 repeat-like"/>
    <property type="match status" value="1"/>
</dbReference>
<dbReference type="GO" id="GO:0005737">
    <property type="term" value="C:cytoplasm"/>
    <property type="evidence" value="ECO:0007669"/>
    <property type="project" value="TreeGrafter"/>
</dbReference>
<feature type="region of interest" description="Disordered" evidence="4">
    <location>
        <begin position="329"/>
        <end position="351"/>
    </location>
</feature>
<feature type="compositionally biased region" description="Polar residues" evidence="4">
    <location>
        <begin position="338"/>
        <end position="351"/>
    </location>
</feature>
<dbReference type="PANTHER" id="PTHR15574:SF39">
    <property type="entry name" value="DDB1- AND CUL4-ASSOCIATED FACTOR 6"/>
    <property type="match status" value="1"/>
</dbReference>
<dbReference type="PANTHER" id="PTHR15574">
    <property type="entry name" value="WD REPEAT DOMAIN-CONTAINING FAMILY"/>
    <property type="match status" value="1"/>
</dbReference>
<evidence type="ECO:0000256" key="3">
    <source>
        <dbReference type="PROSITE-ProRule" id="PRU00221"/>
    </source>
</evidence>
<evidence type="ECO:0000256" key="2">
    <source>
        <dbReference type="ARBA" id="ARBA00022737"/>
    </source>
</evidence>
<accession>A0A085MEU5</accession>
<dbReference type="SMART" id="SM00320">
    <property type="entry name" value="WD40"/>
    <property type="match status" value="6"/>
</dbReference>